<dbReference type="AlphaFoldDB" id="A0A803PK87"/>
<dbReference type="InterPro" id="IPR026960">
    <property type="entry name" value="RVT-Znf"/>
</dbReference>
<feature type="compositionally biased region" description="Polar residues" evidence="2">
    <location>
        <begin position="18"/>
        <end position="27"/>
    </location>
</feature>
<dbReference type="Gramene" id="evm.model.05.1157">
    <property type="protein sequence ID" value="cds.evm.model.05.1157"/>
    <property type="gene ID" value="evm.TU.05.1157"/>
</dbReference>
<keyword evidence="5" id="KW-1185">Reference proteome</keyword>
<dbReference type="GO" id="GO:0003676">
    <property type="term" value="F:nucleic acid binding"/>
    <property type="evidence" value="ECO:0007669"/>
    <property type="project" value="InterPro"/>
</dbReference>
<dbReference type="Pfam" id="PF13966">
    <property type="entry name" value="zf-RVT"/>
    <property type="match status" value="1"/>
</dbReference>
<accession>A0A803PK87</accession>
<dbReference type="GO" id="GO:0008270">
    <property type="term" value="F:zinc ion binding"/>
    <property type="evidence" value="ECO:0007669"/>
    <property type="project" value="UniProtKB-KW"/>
</dbReference>
<dbReference type="PANTHER" id="PTHR37610:SF97">
    <property type="entry name" value="RETROTRANSPOSON GAG DOMAIN-CONTAINING PROTEIN"/>
    <property type="match status" value="1"/>
</dbReference>
<evidence type="ECO:0000313" key="4">
    <source>
        <dbReference type="EnsemblPlants" id="cds.evm.model.05.1157"/>
    </source>
</evidence>
<dbReference type="Pfam" id="PF14244">
    <property type="entry name" value="Retrotran_gag_3"/>
    <property type="match status" value="1"/>
</dbReference>
<dbReference type="PROSITE" id="PS50158">
    <property type="entry name" value="ZF_CCHC"/>
    <property type="match status" value="1"/>
</dbReference>
<reference evidence="4" key="2">
    <citation type="submission" date="2021-03" db="UniProtKB">
        <authorList>
            <consortium name="EnsemblPlants"/>
        </authorList>
    </citation>
    <scope>IDENTIFICATION</scope>
</reference>
<evidence type="ECO:0000259" key="3">
    <source>
        <dbReference type="PROSITE" id="PS50158"/>
    </source>
</evidence>
<keyword evidence="1" id="KW-0862">Zinc</keyword>
<dbReference type="PANTHER" id="PTHR37610">
    <property type="entry name" value="CCHC-TYPE DOMAIN-CONTAINING PROTEIN"/>
    <property type="match status" value="1"/>
</dbReference>
<dbReference type="InterPro" id="IPR029472">
    <property type="entry name" value="Copia-like_N"/>
</dbReference>
<dbReference type="EMBL" id="UZAU01000499">
    <property type="status" value="NOT_ANNOTATED_CDS"/>
    <property type="molecule type" value="Genomic_DNA"/>
</dbReference>
<evidence type="ECO:0000256" key="1">
    <source>
        <dbReference type="PROSITE-ProRule" id="PRU00047"/>
    </source>
</evidence>
<evidence type="ECO:0000313" key="5">
    <source>
        <dbReference type="Proteomes" id="UP000596661"/>
    </source>
</evidence>
<dbReference type="EnsemblPlants" id="evm.model.05.1157">
    <property type="protein sequence ID" value="cds.evm.model.05.1157"/>
    <property type="gene ID" value="evm.TU.05.1157"/>
</dbReference>
<dbReference type="Proteomes" id="UP000596661">
    <property type="component" value="Chromosome 5"/>
</dbReference>
<dbReference type="InterPro" id="IPR001878">
    <property type="entry name" value="Znf_CCHC"/>
</dbReference>
<dbReference type="InterPro" id="IPR036875">
    <property type="entry name" value="Znf_CCHC_sf"/>
</dbReference>
<dbReference type="SUPFAM" id="SSF57756">
    <property type="entry name" value="Retrovirus zinc finger-like domains"/>
    <property type="match status" value="1"/>
</dbReference>
<sequence>MADTTAADITSEHPAAPNLNSSAISNRPLNDDNSSPFFLSTGDHPRLVLVSTVLNGSNYQSWKRGITMVLVAKNKIAFIDGSLPRPEIGNTLLNSWLRCNNMVMSRLVNSEERQHSLGSTKTTPLSTASSSMPNHPPRAKKPRPSCSNCGKPGHIVDKCYFLHWFSPDGHLIPSDLSTQCQHLISLLSQQLSNNTPHVDLAVMAPAASNRIPKKICRKIDAMVRRFWWTGGLQKNHFFAATRWESLCQPKQRGGLGFRKFDKSFVLGKPFGRWKRSKPWIPWLGYEEFRKTMEEIRFKAPTLRTVSDLFLQSQGVWNQRYVCYLFGDSLGMQITSIEIVGDLGKDRLVWKRTPSGCFLAKEAYWADLEHRFGEAQKVWKLIWSSRIHLRAGLFLWRMCSDVLPTIDKLGRVDENWCLLCNCAAGSSLHIFFECSLTRSVWFGAPIPLRIEGLQGGNVLARIQDMCCNLSEEEASRLLVYGYVIWDTIWKFRNSRLFGGKCRDSLSLLVEVRKRFEEFYGITSLVATKVPQQAIQFVHRAPFNSKILVTDGSFKDGCCGLAAVGIERNTSAWNYVCRSSEGISALDVELKAIAMALHRLPDWKLAAGFSNILKLVKSFDQCFFCFAKCDCITGVNDLAFRARTGNVMDLCCLGEGLPPVNPMLFG</sequence>
<feature type="domain" description="CCHC-type" evidence="3">
    <location>
        <begin position="146"/>
        <end position="159"/>
    </location>
</feature>
<protein>
    <recommendedName>
        <fullName evidence="3">CCHC-type domain-containing protein</fullName>
    </recommendedName>
</protein>
<keyword evidence="1" id="KW-0863">Zinc-finger</keyword>
<proteinExistence type="predicted"/>
<organism evidence="4 5">
    <name type="scientific">Cannabis sativa</name>
    <name type="common">Hemp</name>
    <name type="synonym">Marijuana</name>
    <dbReference type="NCBI Taxonomy" id="3483"/>
    <lineage>
        <taxon>Eukaryota</taxon>
        <taxon>Viridiplantae</taxon>
        <taxon>Streptophyta</taxon>
        <taxon>Embryophyta</taxon>
        <taxon>Tracheophyta</taxon>
        <taxon>Spermatophyta</taxon>
        <taxon>Magnoliopsida</taxon>
        <taxon>eudicotyledons</taxon>
        <taxon>Gunneridae</taxon>
        <taxon>Pentapetalae</taxon>
        <taxon>rosids</taxon>
        <taxon>fabids</taxon>
        <taxon>Rosales</taxon>
        <taxon>Cannabaceae</taxon>
        <taxon>Cannabis</taxon>
    </lineage>
</organism>
<reference evidence="4" key="1">
    <citation type="submission" date="2018-11" db="EMBL/GenBank/DDBJ databases">
        <authorList>
            <person name="Grassa J C."/>
        </authorList>
    </citation>
    <scope>NUCLEOTIDE SEQUENCE [LARGE SCALE GENOMIC DNA]</scope>
</reference>
<feature type="compositionally biased region" description="Polar residues" evidence="2">
    <location>
        <begin position="116"/>
        <end position="133"/>
    </location>
</feature>
<feature type="region of interest" description="Disordered" evidence="2">
    <location>
        <begin position="1"/>
        <end position="27"/>
    </location>
</feature>
<feature type="region of interest" description="Disordered" evidence="2">
    <location>
        <begin position="110"/>
        <end position="147"/>
    </location>
</feature>
<keyword evidence="1" id="KW-0479">Metal-binding</keyword>
<name>A0A803PK87_CANSA</name>
<evidence type="ECO:0000256" key="2">
    <source>
        <dbReference type="SAM" id="MobiDB-lite"/>
    </source>
</evidence>